<evidence type="ECO:0000256" key="3">
    <source>
        <dbReference type="ARBA" id="ARBA00022989"/>
    </source>
</evidence>
<comment type="subcellular location">
    <subcellularLocation>
        <location evidence="1">Membrane</location>
        <topology evidence="1">Multi-pass membrane protein</topology>
    </subcellularLocation>
</comment>
<gene>
    <name evidence="7" type="ORF">VF00_C0001G0055</name>
</gene>
<feature type="transmembrane region" description="Helical" evidence="5">
    <location>
        <begin position="414"/>
        <end position="431"/>
    </location>
</feature>
<evidence type="ECO:0000256" key="2">
    <source>
        <dbReference type="ARBA" id="ARBA00022692"/>
    </source>
</evidence>
<dbReference type="EMBL" id="LCRB01000001">
    <property type="protein sequence ID" value="KKW27120.1"/>
    <property type="molecule type" value="Genomic_DNA"/>
</dbReference>
<evidence type="ECO:0000256" key="1">
    <source>
        <dbReference type="ARBA" id="ARBA00004141"/>
    </source>
</evidence>
<evidence type="ECO:0000256" key="4">
    <source>
        <dbReference type="ARBA" id="ARBA00023136"/>
    </source>
</evidence>
<keyword evidence="3 5" id="KW-1133">Transmembrane helix</keyword>
<dbReference type="GO" id="GO:0016874">
    <property type="term" value="F:ligase activity"/>
    <property type="evidence" value="ECO:0007669"/>
    <property type="project" value="UniProtKB-KW"/>
</dbReference>
<feature type="domain" description="O-antigen ligase-related" evidence="6">
    <location>
        <begin position="209"/>
        <end position="365"/>
    </location>
</feature>
<evidence type="ECO:0000313" key="8">
    <source>
        <dbReference type="Proteomes" id="UP000034913"/>
    </source>
</evidence>
<accession>A0A0G1X8K4</accession>
<feature type="transmembrane region" description="Helical" evidence="5">
    <location>
        <begin position="390"/>
        <end position="408"/>
    </location>
</feature>
<keyword evidence="7" id="KW-0436">Ligase</keyword>
<feature type="transmembrane region" description="Helical" evidence="5">
    <location>
        <begin position="177"/>
        <end position="195"/>
    </location>
</feature>
<feature type="transmembrane region" description="Helical" evidence="5">
    <location>
        <begin position="227"/>
        <end position="244"/>
    </location>
</feature>
<keyword evidence="4 5" id="KW-0472">Membrane</keyword>
<name>A0A0G1X8K4_UNCK3</name>
<feature type="transmembrane region" description="Helical" evidence="5">
    <location>
        <begin position="452"/>
        <end position="475"/>
    </location>
</feature>
<dbReference type="InterPro" id="IPR051533">
    <property type="entry name" value="WaaL-like"/>
</dbReference>
<dbReference type="GO" id="GO:0016020">
    <property type="term" value="C:membrane"/>
    <property type="evidence" value="ECO:0007669"/>
    <property type="project" value="UniProtKB-SubCell"/>
</dbReference>
<dbReference type="Proteomes" id="UP000034913">
    <property type="component" value="Unassembled WGS sequence"/>
</dbReference>
<dbReference type="AlphaFoldDB" id="A0A0G1X8K4"/>
<dbReference type="InterPro" id="IPR011990">
    <property type="entry name" value="TPR-like_helical_dom_sf"/>
</dbReference>
<evidence type="ECO:0000259" key="6">
    <source>
        <dbReference type="Pfam" id="PF04932"/>
    </source>
</evidence>
<feature type="transmembrane region" description="Helical" evidence="5">
    <location>
        <begin position="136"/>
        <end position="157"/>
    </location>
</feature>
<dbReference type="Gene3D" id="1.25.40.10">
    <property type="entry name" value="Tetratricopeptide repeat domain"/>
    <property type="match status" value="2"/>
</dbReference>
<dbReference type="PANTHER" id="PTHR37422">
    <property type="entry name" value="TEICHURONIC ACID BIOSYNTHESIS PROTEIN TUAE"/>
    <property type="match status" value="1"/>
</dbReference>
<dbReference type="PANTHER" id="PTHR37422:SF13">
    <property type="entry name" value="LIPOPOLYSACCHARIDE BIOSYNTHESIS PROTEIN PA4999-RELATED"/>
    <property type="match status" value="1"/>
</dbReference>
<evidence type="ECO:0000256" key="5">
    <source>
        <dbReference type="SAM" id="Phobius"/>
    </source>
</evidence>
<evidence type="ECO:0000313" key="7">
    <source>
        <dbReference type="EMBL" id="KKW27120.1"/>
    </source>
</evidence>
<feature type="transmembrane region" description="Helical" evidence="5">
    <location>
        <begin position="106"/>
        <end position="129"/>
    </location>
</feature>
<dbReference type="Pfam" id="PF04932">
    <property type="entry name" value="Wzy_C"/>
    <property type="match status" value="1"/>
</dbReference>
<feature type="transmembrane region" description="Helical" evidence="5">
    <location>
        <begin position="359"/>
        <end position="378"/>
    </location>
</feature>
<organism evidence="7 8">
    <name type="scientific">candidate division Kazan bacterium GW2011_GWB1_52_7</name>
    <dbReference type="NCBI Taxonomy" id="1620414"/>
    <lineage>
        <taxon>Bacteria</taxon>
        <taxon>Bacteria division Kazan-3B-28</taxon>
    </lineage>
</organism>
<feature type="transmembrane region" description="Helical" evidence="5">
    <location>
        <begin position="204"/>
        <end position="221"/>
    </location>
</feature>
<keyword evidence="2 5" id="KW-0812">Transmembrane</keyword>
<reference evidence="7 8" key="1">
    <citation type="journal article" date="2015" name="Nature">
        <title>rRNA introns, odd ribosomes, and small enigmatic genomes across a large radiation of phyla.</title>
        <authorList>
            <person name="Brown C.T."/>
            <person name="Hug L.A."/>
            <person name="Thomas B.C."/>
            <person name="Sharon I."/>
            <person name="Castelle C.J."/>
            <person name="Singh A."/>
            <person name="Wilkins M.J."/>
            <person name="Williams K.H."/>
            <person name="Banfield J.F."/>
        </authorList>
    </citation>
    <scope>NUCLEOTIDE SEQUENCE [LARGE SCALE GENOMIC DNA]</scope>
</reference>
<dbReference type="InterPro" id="IPR007016">
    <property type="entry name" value="O-antigen_ligase-rel_domated"/>
</dbReference>
<feature type="transmembrane region" description="Helical" evidence="5">
    <location>
        <begin position="75"/>
        <end position="94"/>
    </location>
</feature>
<sequence length="749" mass="84283">MTKANWRITGYGWLADLLLIATILLPLMLPSGLHHRFGFGRELLFLSLTLIFTLAVVWSPAFSWSRIAPIWRNRLFWVTLGWLLWSFASAYFGVDFFRSFWGTTSRATGLLLFTSLWWWVWFLAAIWIPKSGWDRLLVWVANVGILTGLYGLGQALHLPGLIGLSSGRIHALTGNPIFMGGLLLLTIFITLYLGWKSKRLASRLWYGLGAILQVAAIVLSLSRGPLLGLVSGLIVWLILLWLVNRRQSGQTQRSHSKIVWLVLGILLVISFGLFWFKTPLGLERIFSYTLASNSIRSRLVTYSTLLDSWRTRPIFGFGNENVNVAWNQSYSAELGDLGYGETFTDRAHNLVIDQLTTNGLGGLLWLLAVLVAVGVYLRRLLTQNYIGPENTLWVSLIATMVAYLVYDMTAFETPLSLIYCGVLVALIASRVSSGLSTESVPLQRPVGRLSRWITGSLFAGVAGYTVIVVLIPTLANSRSTYRAEALAQREDYQTALTIQESLDQRWSPWNQFFHYSDLGWYRRGGVALYKQNKPQEALAAWEKGLARQAQLAAAEPNNVQLQVSRPLFHLLTALVMPEAKATAEVEFNALIADNSNREYFYLNWAKGLMLIEDFKAARAALDQANSLSRAPREINFWFGVLEYLEKHNDIAINYFDKASQIKINFVDVEPVLLSAITDLLFQSQKYNAALVYQQALLEMDPKKVEYHMNSALIYQALGRLDDAVNEAKMVAKLDPAKATAAQKFIDSLR</sequence>
<feature type="transmembrane region" description="Helical" evidence="5">
    <location>
        <begin position="43"/>
        <end position="63"/>
    </location>
</feature>
<feature type="transmembrane region" description="Helical" evidence="5">
    <location>
        <begin position="12"/>
        <end position="31"/>
    </location>
</feature>
<dbReference type="SUPFAM" id="SSF48452">
    <property type="entry name" value="TPR-like"/>
    <property type="match status" value="1"/>
</dbReference>
<protein>
    <submittedName>
        <fullName evidence="7">O-antigen ligase</fullName>
    </submittedName>
</protein>
<proteinExistence type="predicted"/>
<feature type="transmembrane region" description="Helical" evidence="5">
    <location>
        <begin position="256"/>
        <end position="276"/>
    </location>
</feature>
<comment type="caution">
    <text evidence="7">The sequence shown here is derived from an EMBL/GenBank/DDBJ whole genome shotgun (WGS) entry which is preliminary data.</text>
</comment>